<dbReference type="PROSITE" id="PS50046">
    <property type="entry name" value="PHYTOCHROME_2"/>
    <property type="match status" value="1"/>
</dbReference>
<proteinExistence type="predicted"/>
<organism evidence="2">
    <name type="scientific">Oscillatoriales cyanobacterium SpSt-418</name>
    <dbReference type="NCBI Taxonomy" id="2282169"/>
    <lineage>
        <taxon>Bacteria</taxon>
        <taxon>Bacillati</taxon>
        <taxon>Cyanobacteriota</taxon>
        <taxon>Cyanophyceae</taxon>
        <taxon>Oscillatoriophycideae</taxon>
        <taxon>Oscillatoriales</taxon>
    </lineage>
</organism>
<dbReference type="EMBL" id="DSRU01000083">
    <property type="protein sequence ID" value="HFM97475.1"/>
    <property type="molecule type" value="Genomic_DNA"/>
</dbReference>
<dbReference type="InterPro" id="IPR003018">
    <property type="entry name" value="GAF"/>
</dbReference>
<dbReference type="Gene3D" id="3.30.450.40">
    <property type="match status" value="1"/>
</dbReference>
<evidence type="ECO:0000313" key="2">
    <source>
        <dbReference type="EMBL" id="HFM97475.1"/>
    </source>
</evidence>
<evidence type="ECO:0000259" key="1">
    <source>
        <dbReference type="PROSITE" id="PS50046"/>
    </source>
</evidence>
<sequence>MSEAVLEKILKSIPQPSCHSLDLDPVFNATVVELRHFLRTERVVICRFDLAWNGLVIAESVSSDEFSIIGRVIYDPCFELYWQKYFQKRRINVIEDIEKANIQACHQSLLKSLKIRANLVLPIGRIRRLGEYGAD</sequence>
<dbReference type="AlphaFoldDB" id="A0A7C3PE46"/>
<accession>A0A7C3PE46</accession>
<dbReference type="Pfam" id="PF01590">
    <property type="entry name" value="GAF"/>
    <property type="match status" value="1"/>
</dbReference>
<reference evidence="2" key="1">
    <citation type="journal article" date="2020" name="mSystems">
        <title>Genome- and Community-Level Interaction Insights into Carbon Utilization and Element Cycling Functions of Hydrothermarchaeota in Hydrothermal Sediment.</title>
        <authorList>
            <person name="Zhou Z."/>
            <person name="Liu Y."/>
            <person name="Xu W."/>
            <person name="Pan J."/>
            <person name="Luo Z.H."/>
            <person name="Li M."/>
        </authorList>
    </citation>
    <scope>NUCLEOTIDE SEQUENCE [LARGE SCALE GENOMIC DNA]</scope>
    <source>
        <strain evidence="2">SpSt-418</strain>
    </source>
</reference>
<dbReference type="InterPro" id="IPR016132">
    <property type="entry name" value="Phyto_chromo_attachment"/>
</dbReference>
<protein>
    <submittedName>
        <fullName evidence="2">GAF domain-containing protein</fullName>
    </submittedName>
</protein>
<gene>
    <name evidence="2" type="ORF">ENR64_06845</name>
</gene>
<feature type="domain" description="Phytochrome chromophore attachment site" evidence="1">
    <location>
        <begin position="22"/>
        <end position="135"/>
    </location>
</feature>
<comment type="caution">
    <text evidence="2">The sequence shown here is derived from an EMBL/GenBank/DDBJ whole genome shotgun (WGS) entry which is preliminary data.</text>
</comment>
<dbReference type="InterPro" id="IPR029016">
    <property type="entry name" value="GAF-like_dom_sf"/>
</dbReference>
<dbReference type="SUPFAM" id="SSF55781">
    <property type="entry name" value="GAF domain-like"/>
    <property type="match status" value="1"/>
</dbReference>
<name>A0A7C3PE46_9CYAN</name>